<feature type="chain" id="PRO_5026725964" description="Fibrinogen C-terminal domain-containing protein" evidence="1">
    <location>
        <begin position="19"/>
        <end position="396"/>
    </location>
</feature>
<protein>
    <recommendedName>
        <fullName evidence="2">Fibrinogen C-terminal domain-containing protein</fullName>
    </recommendedName>
</protein>
<dbReference type="Pfam" id="PF00147">
    <property type="entry name" value="Fibrinogen_C"/>
    <property type="match status" value="1"/>
</dbReference>
<dbReference type="Gene3D" id="3.90.215.10">
    <property type="entry name" value="Gamma Fibrinogen, chain A, domain 1"/>
    <property type="match status" value="1"/>
</dbReference>
<evidence type="ECO:0000313" key="3">
    <source>
        <dbReference type="EMBL" id="CAC5356130.1"/>
    </source>
</evidence>
<dbReference type="InterPro" id="IPR050373">
    <property type="entry name" value="Fibrinogen_C-term_domain"/>
</dbReference>
<gene>
    <name evidence="3" type="ORF">MCOR_456</name>
</gene>
<dbReference type="InterPro" id="IPR036056">
    <property type="entry name" value="Fibrinogen-like_C"/>
</dbReference>
<dbReference type="SUPFAM" id="SSF56496">
    <property type="entry name" value="Fibrinogen C-terminal domain-like"/>
    <property type="match status" value="1"/>
</dbReference>
<dbReference type="InterPro" id="IPR002181">
    <property type="entry name" value="Fibrinogen_a/b/g_C_dom"/>
</dbReference>
<proteinExistence type="predicted"/>
<dbReference type="PANTHER" id="PTHR19143:SF327">
    <property type="entry name" value="FI21813P1-RELATED"/>
    <property type="match status" value="1"/>
</dbReference>
<dbReference type="Gene3D" id="4.10.530.10">
    <property type="entry name" value="Gamma-fibrinogen Carboxyl Terminal Fragment, domain 2"/>
    <property type="match status" value="1"/>
</dbReference>
<organism evidence="3 4">
    <name type="scientific">Mytilus coruscus</name>
    <name type="common">Sea mussel</name>
    <dbReference type="NCBI Taxonomy" id="42192"/>
    <lineage>
        <taxon>Eukaryota</taxon>
        <taxon>Metazoa</taxon>
        <taxon>Spiralia</taxon>
        <taxon>Lophotrochozoa</taxon>
        <taxon>Mollusca</taxon>
        <taxon>Bivalvia</taxon>
        <taxon>Autobranchia</taxon>
        <taxon>Pteriomorphia</taxon>
        <taxon>Mytilida</taxon>
        <taxon>Mytiloidea</taxon>
        <taxon>Mytilidae</taxon>
        <taxon>Mytilinae</taxon>
        <taxon>Mytilus</taxon>
    </lineage>
</organism>
<keyword evidence="4" id="KW-1185">Reference proteome</keyword>
<accession>A0A6J7ZUQ8</accession>
<feature type="signal peptide" evidence="1">
    <location>
        <begin position="1"/>
        <end position="18"/>
    </location>
</feature>
<dbReference type="Proteomes" id="UP000507470">
    <property type="component" value="Unassembled WGS sequence"/>
</dbReference>
<dbReference type="CDD" id="cd00087">
    <property type="entry name" value="FReD"/>
    <property type="match status" value="1"/>
</dbReference>
<dbReference type="PROSITE" id="PS51406">
    <property type="entry name" value="FIBRINOGEN_C_2"/>
    <property type="match status" value="1"/>
</dbReference>
<dbReference type="OrthoDB" id="6275059at2759"/>
<dbReference type="EMBL" id="CACVKT020000124">
    <property type="protein sequence ID" value="CAC5356130.1"/>
    <property type="molecule type" value="Genomic_DNA"/>
</dbReference>
<dbReference type="PANTHER" id="PTHR19143">
    <property type="entry name" value="FIBRINOGEN/TENASCIN/ANGIOPOEITIN"/>
    <property type="match status" value="1"/>
</dbReference>
<reference evidence="3 4" key="1">
    <citation type="submission" date="2020-06" db="EMBL/GenBank/DDBJ databases">
        <authorList>
            <person name="Li R."/>
            <person name="Bekaert M."/>
        </authorList>
    </citation>
    <scope>NUCLEOTIDE SEQUENCE [LARGE SCALE GENOMIC DNA]</scope>
    <source>
        <strain evidence="4">wild</strain>
    </source>
</reference>
<evidence type="ECO:0000313" key="4">
    <source>
        <dbReference type="Proteomes" id="UP000507470"/>
    </source>
</evidence>
<dbReference type="GO" id="GO:0005615">
    <property type="term" value="C:extracellular space"/>
    <property type="evidence" value="ECO:0007669"/>
    <property type="project" value="TreeGrafter"/>
</dbReference>
<sequence length="396" mass="45692">MAVAFMICFCICFVGSYASSIGSSLESSLQCSKFHFEETVLEKLVRLEHKIEIWEGSIPTNLDKMNDARKQTEIFLESMRDLHHQEQIRLNDSFQETVENIYLKSEKTVENIKTQSESNVNSILDSILSKIDEFSESHSKRENAMELLQSNFLQEQERFNLSFHLMTDTIKEDLNKTTRNFISEQTDGRELPQECTDMSDVIPGICTVSPDKIHKLKVRCEDGTWTVIQKRFSGETEFHRNWTDYENGFGDLDREFWLGNRQIALLTSIGAHELRITLEDWNWNNRHANYKNFKIDGASEKYRLHISGYSGNAGDGMAKYNGIPFSTYDRDHDTYSVNCAAHERLKGGWWYTDCWSPIGASLNGKYTSGASLYGGIIYRTWQSESLKKSTMMIRKA</sequence>
<keyword evidence="1" id="KW-0732">Signal</keyword>
<dbReference type="AlphaFoldDB" id="A0A6J7ZUQ8"/>
<evidence type="ECO:0000259" key="2">
    <source>
        <dbReference type="PROSITE" id="PS51406"/>
    </source>
</evidence>
<name>A0A6J7ZUQ8_MYTCO</name>
<dbReference type="SMART" id="SM00186">
    <property type="entry name" value="FBG"/>
    <property type="match status" value="1"/>
</dbReference>
<evidence type="ECO:0000256" key="1">
    <source>
        <dbReference type="SAM" id="SignalP"/>
    </source>
</evidence>
<dbReference type="InterPro" id="IPR014716">
    <property type="entry name" value="Fibrinogen_a/b/g_C_1"/>
</dbReference>
<feature type="domain" description="Fibrinogen C-terminal" evidence="2">
    <location>
        <begin position="186"/>
        <end position="396"/>
    </location>
</feature>